<organism evidence="13 14">
    <name type="scientific">Tortispora caseinolytica NRRL Y-17796</name>
    <dbReference type="NCBI Taxonomy" id="767744"/>
    <lineage>
        <taxon>Eukaryota</taxon>
        <taxon>Fungi</taxon>
        <taxon>Dikarya</taxon>
        <taxon>Ascomycota</taxon>
        <taxon>Saccharomycotina</taxon>
        <taxon>Trigonopsidomycetes</taxon>
        <taxon>Trigonopsidales</taxon>
        <taxon>Trigonopsidaceae</taxon>
        <taxon>Tortispora</taxon>
    </lineage>
</organism>
<dbReference type="SUPFAM" id="SSF103506">
    <property type="entry name" value="Mitochondrial carrier"/>
    <property type="match status" value="1"/>
</dbReference>
<evidence type="ECO:0000313" key="13">
    <source>
        <dbReference type="EMBL" id="ODV90220.1"/>
    </source>
</evidence>
<dbReference type="PROSITE" id="PS50920">
    <property type="entry name" value="SOLCAR"/>
    <property type="match status" value="3"/>
</dbReference>
<name>A0A1E4TEN2_9ASCO</name>
<dbReference type="InterPro" id="IPR018108">
    <property type="entry name" value="MCP_transmembrane"/>
</dbReference>
<evidence type="ECO:0000256" key="12">
    <source>
        <dbReference type="SAM" id="Phobius"/>
    </source>
</evidence>
<evidence type="ECO:0000256" key="6">
    <source>
        <dbReference type="ARBA" id="ARBA00022792"/>
    </source>
</evidence>
<comment type="subcellular location">
    <subcellularLocation>
        <location evidence="1">Mitochondrion inner membrane</location>
        <topology evidence="1">Multi-pass membrane protein</topology>
    </subcellularLocation>
</comment>
<keyword evidence="9 10" id="KW-0472">Membrane</keyword>
<evidence type="ECO:0000256" key="7">
    <source>
        <dbReference type="ARBA" id="ARBA00022989"/>
    </source>
</evidence>
<feature type="repeat" description="Solcar" evidence="10">
    <location>
        <begin position="115"/>
        <end position="204"/>
    </location>
</feature>
<evidence type="ECO:0000256" key="8">
    <source>
        <dbReference type="ARBA" id="ARBA00023128"/>
    </source>
</evidence>
<keyword evidence="6" id="KW-0999">Mitochondrion inner membrane</keyword>
<dbReference type="GO" id="GO:0005743">
    <property type="term" value="C:mitochondrial inner membrane"/>
    <property type="evidence" value="ECO:0007669"/>
    <property type="project" value="UniProtKB-SubCell"/>
</dbReference>
<dbReference type="GO" id="GO:0005476">
    <property type="term" value="F:carnitine:O-acyl-L-carnitine antiporter activity"/>
    <property type="evidence" value="ECO:0007669"/>
    <property type="project" value="EnsemblFungi"/>
</dbReference>
<evidence type="ECO:0008006" key="15">
    <source>
        <dbReference type="Google" id="ProtNLM"/>
    </source>
</evidence>
<feature type="repeat" description="Solcar" evidence="10">
    <location>
        <begin position="17"/>
        <end position="102"/>
    </location>
</feature>
<feature type="transmembrane region" description="Helical" evidence="12">
    <location>
        <begin position="116"/>
        <end position="138"/>
    </location>
</feature>
<accession>A0A1E4TEN2</accession>
<keyword evidence="3 11" id="KW-0813">Transport</keyword>
<dbReference type="Pfam" id="PF00153">
    <property type="entry name" value="Mito_carr"/>
    <property type="match status" value="3"/>
</dbReference>
<dbReference type="PANTHER" id="PTHR45624">
    <property type="entry name" value="MITOCHONDRIAL BASIC AMINO ACIDS TRANSPORTER-RELATED"/>
    <property type="match status" value="1"/>
</dbReference>
<evidence type="ECO:0000256" key="5">
    <source>
        <dbReference type="ARBA" id="ARBA00022737"/>
    </source>
</evidence>
<protein>
    <recommendedName>
        <fullName evidence="15">Mitochondrial carrier</fullName>
    </recommendedName>
</protein>
<dbReference type="OrthoDB" id="14252at2759"/>
<evidence type="ECO:0000256" key="10">
    <source>
        <dbReference type="PROSITE-ProRule" id="PRU00282"/>
    </source>
</evidence>
<proteinExistence type="inferred from homology"/>
<dbReference type="InterPro" id="IPR002067">
    <property type="entry name" value="MCP"/>
</dbReference>
<keyword evidence="8" id="KW-0496">Mitochondrion</keyword>
<keyword evidence="5" id="KW-0677">Repeat</keyword>
<dbReference type="GO" id="GO:0006839">
    <property type="term" value="P:mitochondrial transport"/>
    <property type="evidence" value="ECO:0007669"/>
    <property type="project" value="TreeGrafter"/>
</dbReference>
<dbReference type="EMBL" id="KV453842">
    <property type="protein sequence ID" value="ODV90220.1"/>
    <property type="molecule type" value="Genomic_DNA"/>
</dbReference>
<evidence type="ECO:0000256" key="11">
    <source>
        <dbReference type="RuleBase" id="RU000488"/>
    </source>
</evidence>
<feature type="transmembrane region" description="Helical" evidence="12">
    <location>
        <begin position="212"/>
        <end position="235"/>
    </location>
</feature>
<dbReference type="PANTHER" id="PTHR45624:SF4">
    <property type="entry name" value="CONGESTED-LIKE TRACHEA PROTEIN-RELATED"/>
    <property type="match status" value="1"/>
</dbReference>
<evidence type="ECO:0000256" key="9">
    <source>
        <dbReference type="ARBA" id="ARBA00023136"/>
    </source>
</evidence>
<dbReference type="PRINTS" id="PR00926">
    <property type="entry name" value="MITOCARRIER"/>
</dbReference>
<evidence type="ECO:0000313" key="14">
    <source>
        <dbReference type="Proteomes" id="UP000095023"/>
    </source>
</evidence>
<feature type="transmembrane region" description="Helical" evidence="12">
    <location>
        <begin position="73"/>
        <end position="96"/>
    </location>
</feature>
<dbReference type="Gene3D" id="1.50.40.10">
    <property type="entry name" value="Mitochondrial carrier domain"/>
    <property type="match status" value="2"/>
</dbReference>
<keyword evidence="4 10" id="KW-0812">Transmembrane</keyword>
<evidence type="ECO:0000256" key="4">
    <source>
        <dbReference type="ARBA" id="ARBA00022692"/>
    </source>
</evidence>
<feature type="repeat" description="Solcar" evidence="10">
    <location>
        <begin position="212"/>
        <end position="295"/>
    </location>
</feature>
<evidence type="ECO:0000256" key="3">
    <source>
        <dbReference type="ARBA" id="ARBA00022448"/>
    </source>
</evidence>
<evidence type="ECO:0000256" key="2">
    <source>
        <dbReference type="ARBA" id="ARBA00006375"/>
    </source>
</evidence>
<dbReference type="InterPro" id="IPR023395">
    <property type="entry name" value="MCP_dom_sf"/>
</dbReference>
<keyword evidence="7 12" id="KW-1133">Transmembrane helix</keyword>
<comment type="similarity">
    <text evidence="2 11">Belongs to the mitochondrial carrier (TC 2.A.29) family.</text>
</comment>
<dbReference type="AlphaFoldDB" id="A0A1E4TEN2"/>
<keyword evidence="14" id="KW-1185">Reference proteome</keyword>
<sequence>MSDSAEIDTVIESNPFVEQIKSFVAGGVGGVCSVLTGHPFDLLKVRLQTASPGQYAGTLDALKKTIAHDGPKGLYRGVTAPLLGVTPMFAISFWGYDLGKQIVTATTPTGPGGSLSIAQISAAGFISAIPTTAVAAPFERVKVLLQVQGQDAPKPRYNGTFDVVKHLYREGGLRSIFKGSVATVARDGPGSALYFATYEYLKRSLTPKDAEMSFSAILFSGGMAGVSMWLVVFPLDTIKSTLQSQEGNANFVNITRQIYSKGGIKAFFPGIGPALLRSFPANAATFLGVELTHRAFGLL</sequence>
<dbReference type="Proteomes" id="UP000095023">
    <property type="component" value="Unassembled WGS sequence"/>
</dbReference>
<reference evidence="14" key="1">
    <citation type="submission" date="2016-02" db="EMBL/GenBank/DDBJ databases">
        <title>Comparative genomics of biotechnologically important yeasts.</title>
        <authorList>
            <consortium name="DOE Joint Genome Institute"/>
            <person name="Riley R."/>
            <person name="Haridas S."/>
            <person name="Wolfe K.H."/>
            <person name="Lopes M.R."/>
            <person name="Hittinger C.T."/>
            <person name="Goker M."/>
            <person name="Salamov A."/>
            <person name="Wisecaver J."/>
            <person name="Long T.M."/>
            <person name="Aerts A.L."/>
            <person name="Barry K."/>
            <person name="Choi C."/>
            <person name="Clum A."/>
            <person name="Coughlan A.Y."/>
            <person name="Deshpande S."/>
            <person name="Douglass A.P."/>
            <person name="Hanson S.J."/>
            <person name="Klenk H.-P."/>
            <person name="Labutti K."/>
            <person name="Lapidus A."/>
            <person name="Lindquist E."/>
            <person name="Lipzen A."/>
            <person name="Meier-Kolthoff J.P."/>
            <person name="Ohm R.A."/>
            <person name="Otillar R.P."/>
            <person name="Pangilinan J."/>
            <person name="Peng Y."/>
            <person name="Rokas A."/>
            <person name="Rosa C.A."/>
            <person name="Scheuner C."/>
            <person name="Sibirny A.A."/>
            <person name="Slot J.C."/>
            <person name="Stielow J.B."/>
            <person name="Sun H."/>
            <person name="Kurtzman C.P."/>
            <person name="Blackwell M."/>
            <person name="Jeffries T.W."/>
            <person name="Grigoriev I.V."/>
        </authorList>
    </citation>
    <scope>NUCLEOTIDE SEQUENCE [LARGE SCALE GENOMIC DNA]</scope>
    <source>
        <strain evidence="14">NRRL Y-17796</strain>
    </source>
</reference>
<dbReference type="InterPro" id="IPR050567">
    <property type="entry name" value="Mitochondrial_Carrier"/>
</dbReference>
<dbReference type="GO" id="GO:0006631">
    <property type="term" value="P:fatty acid metabolic process"/>
    <property type="evidence" value="ECO:0007669"/>
    <property type="project" value="EnsemblFungi"/>
</dbReference>
<evidence type="ECO:0000256" key="1">
    <source>
        <dbReference type="ARBA" id="ARBA00004448"/>
    </source>
</evidence>
<gene>
    <name evidence="13" type="ORF">CANCADRAFT_25309</name>
</gene>